<proteinExistence type="predicted"/>
<reference evidence="1" key="1">
    <citation type="submission" date="2021-11" db="EMBL/GenBank/DDBJ databases">
        <authorList>
            <person name="Herlambang A."/>
            <person name="Guo Y."/>
            <person name="Takashima Y."/>
            <person name="Nishizawa T."/>
        </authorList>
    </citation>
    <scope>NUCLEOTIDE SEQUENCE</scope>
    <source>
        <strain evidence="1">E1425</strain>
    </source>
</reference>
<dbReference type="EMBL" id="BQFW01000001">
    <property type="protein sequence ID" value="GJJ67789.1"/>
    <property type="molecule type" value="Genomic_DNA"/>
</dbReference>
<dbReference type="Proteomes" id="UP000827284">
    <property type="component" value="Unassembled WGS sequence"/>
</dbReference>
<gene>
    <name evidence="1" type="ORF">EMPS_00135</name>
</gene>
<protein>
    <submittedName>
        <fullName evidence="1">Uncharacterized protein</fullName>
    </submittedName>
</protein>
<comment type="caution">
    <text evidence="1">The sequence shown here is derived from an EMBL/GenBank/DDBJ whole genome shotgun (WGS) entry which is preliminary data.</text>
</comment>
<evidence type="ECO:0000313" key="2">
    <source>
        <dbReference type="Proteomes" id="UP000827284"/>
    </source>
</evidence>
<keyword evidence="2" id="KW-1185">Reference proteome</keyword>
<name>A0A9P3GZG3_9FUNG</name>
<evidence type="ECO:0000313" key="1">
    <source>
        <dbReference type="EMBL" id="GJJ67789.1"/>
    </source>
</evidence>
<sequence>MLIGDFQGSQAILQRVPPATIAQARHLADTSAKNVGFRRDVCVPKAAVSGAYVNFIDGMRLFLGGNIQGASRSFKKYASLIKSLEQMYKEDVLKQHNGHLPEDSEIFMFFNPAPALAEIIDFKIIIGLIDGAAPIPLKLPPHPNREAIENALNPKEPAVCHLNIDDARFVDLVLKHISHS</sequence>
<organism evidence="1 2">
    <name type="scientific">Entomortierella parvispora</name>
    <dbReference type="NCBI Taxonomy" id="205924"/>
    <lineage>
        <taxon>Eukaryota</taxon>
        <taxon>Fungi</taxon>
        <taxon>Fungi incertae sedis</taxon>
        <taxon>Mucoromycota</taxon>
        <taxon>Mortierellomycotina</taxon>
        <taxon>Mortierellomycetes</taxon>
        <taxon>Mortierellales</taxon>
        <taxon>Mortierellaceae</taxon>
        <taxon>Entomortierella</taxon>
    </lineage>
</organism>
<reference evidence="1" key="2">
    <citation type="journal article" date="2022" name="Microbiol. Resour. Announc.">
        <title>Whole-Genome Sequence of Entomortierella parvispora E1425, a Mucoromycotan Fungus Associated with Burkholderiaceae-Related Endosymbiotic Bacteria.</title>
        <authorList>
            <person name="Herlambang A."/>
            <person name="Guo Y."/>
            <person name="Takashima Y."/>
            <person name="Narisawa K."/>
            <person name="Ohta H."/>
            <person name="Nishizawa T."/>
        </authorList>
    </citation>
    <scope>NUCLEOTIDE SEQUENCE</scope>
    <source>
        <strain evidence="1">E1425</strain>
    </source>
</reference>
<accession>A0A9P3GZG3</accession>
<dbReference type="AlphaFoldDB" id="A0A9P3GZG3"/>